<dbReference type="GO" id="GO:0004252">
    <property type="term" value="F:serine-type endopeptidase activity"/>
    <property type="evidence" value="ECO:0007669"/>
    <property type="project" value="InterPro"/>
</dbReference>
<dbReference type="RefSeq" id="WP_152126445.1">
    <property type="nucleotide sequence ID" value="NZ_WELI01000011.1"/>
</dbReference>
<sequence>MSKRLLTFGAVLALYACSPERTIVVEPKDAPIEHISLDAKDDKLIPKPEIDAFIEQQAAKDKEHLFRWSTASDLMIWSALTHSSNILSVGYAIPSFDPKNLVKLDLKTKDWLEARQRILSIVFTEEKAVDKDLKTPEDVIVYGGVGMPNFDLKITQLSTIQKLRETGMIRFMEPADYQPRSDKGGKKEAQSARAPFYAFGCGDNEHAEPPVVNIIDYTATTPNSSKVSWNLVQHGLPAAWNRSATGLGRTIAYFDTGLSPEQSRMNSGFATGMSANRSVQKLVTFPTTRLQDFLGDRETPDDWCGHGTCVASIGTAPRTGLSPVGVAYRANLISVRASFDVLLNTTREWRGAADGFSLLAPRSDVQIYSMSMGGVPFWNGTILYSIYNSVMADAVMLAAGYGKVMFCAAGTTPEDWMPKNLVIFPATMSEVYAVTGVKIKYDNNNNPLPILNYIGPTACNECMYGPQVDFAVLMQKFNGSINRVMALPRLNETEPTSFGGSSGATATMSAMFAAVWSRYPNEPAARVLTHMVNHSTHGFQNRHPSVGWGLVDLDAATVDPTIPRRTF</sequence>
<comment type="caution">
    <text evidence="7">The sequence shown here is derived from an EMBL/GenBank/DDBJ whole genome shotgun (WGS) entry which is preliminary data.</text>
</comment>
<keyword evidence="4" id="KW-0720">Serine protease</keyword>
<keyword evidence="2" id="KW-0645">Protease</keyword>
<dbReference type="InterPro" id="IPR000209">
    <property type="entry name" value="Peptidase_S8/S53_dom"/>
</dbReference>
<dbReference type="Gene3D" id="3.40.50.200">
    <property type="entry name" value="Peptidase S8/S53 domain"/>
    <property type="match status" value="1"/>
</dbReference>
<evidence type="ECO:0000256" key="1">
    <source>
        <dbReference type="ARBA" id="ARBA00011073"/>
    </source>
</evidence>
<feature type="domain" description="Peptidase S8/S53" evidence="6">
    <location>
        <begin position="249"/>
        <end position="549"/>
    </location>
</feature>
<dbReference type="GO" id="GO:0006508">
    <property type="term" value="P:proteolysis"/>
    <property type="evidence" value="ECO:0007669"/>
    <property type="project" value="UniProtKB-KW"/>
</dbReference>
<dbReference type="CDD" id="cd00306">
    <property type="entry name" value="Peptidases_S8_S53"/>
    <property type="match status" value="1"/>
</dbReference>
<dbReference type="PROSITE" id="PS51892">
    <property type="entry name" value="SUBTILASE"/>
    <property type="match status" value="1"/>
</dbReference>
<evidence type="ECO:0000256" key="5">
    <source>
        <dbReference type="PROSITE-ProRule" id="PRU01240"/>
    </source>
</evidence>
<evidence type="ECO:0000313" key="8">
    <source>
        <dbReference type="Proteomes" id="UP000488299"/>
    </source>
</evidence>
<evidence type="ECO:0000313" key="7">
    <source>
        <dbReference type="EMBL" id="KAB7727369.1"/>
    </source>
</evidence>
<dbReference type="InterPro" id="IPR050131">
    <property type="entry name" value="Peptidase_S8_subtilisin-like"/>
</dbReference>
<dbReference type="SUPFAM" id="SSF52743">
    <property type="entry name" value="Subtilisin-like"/>
    <property type="match status" value="1"/>
</dbReference>
<evidence type="ECO:0000256" key="4">
    <source>
        <dbReference type="ARBA" id="ARBA00022825"/>
    </source>
</evidence>
<gene>
    <name evidence="7" type="ORF">F5984_22355</name>
</gene>
<dbReference type="EMBL" id="WELI01000011">
    <property type="protein sequence ID" value="KAB7727369.1"/>
    <property type="molecule type" value="Genomic_DNA"/>
</dbReference>
<dbReference type="Proteomes" id="UP000488299">
    <property type="component" value="Unassembled WGS sequence"/>
</dbReference>
<keyword evidence="3" id="KW-0378">Hydrolase</keyword>
<comment type="caution">
    <text evidence="5">Lacks conserved residue(s) required for the propagation of feature annotation.</text>
</comment>
<dbReference type="PROSITE" id="PS51257">
    <property type="entry name" value="PROKAR_LIPOPROTEIN"/>
    <property type="match status" value="1"/>
</dbReference>
<evidence type="ECO:0000256" key="3">
    <source>
        <dbReference type="ARBA" id="ARBA00022801"/>
    </source>
</evidence>
<reference evidence="7 8" key="1">
    <citation type="submission" date="2019-10" db="EMBL/GenBank/DDBJ databases">
        <title>Rudanella paleaurantiibacter sp. nov., isolated from sludge.</title>
        <authorList>
            <person name="Xu S.Q."/>
        </authorList>
    </citation>
    <scope>NUCLEOTIDE SEQUENCE [LARGE SCALE GENOMIC DNA]</scope>
    <source>
        <strain evidence="7 8">HX-22-17</strain>
    </source>
</reference>
<dbReference type="PANTHER" id="PTHR43806:SF11">
    <property type="entry name" value="CEREVISIN-RELATED"/>
    <property type="match status" value="1"/>
</dbReference>
<dbReference type="PANTHER" id="PTHR43806">
    <property type="entry name" value="PEPTIDASE S8"/>
    <property type="match status" value="1"/>
</dbReference>
<evidence type="ECO:0000256" key="2">
    <source>
        <dbReference type="ARBA" id="ARBA00022670"/>
    </source>
</evidence>
<dbReference type="Pfam" id="PF00082">
    <property type="entry name" value="Peptidase_S8"/>
    <property type="match status" value="1"/>
</dbReference>
<dbReference type="InterPro" id="IPR036852">
    <property type="entry name" value="Peptidase_S8/S53_dom_sf"/>
</dbReference>
<organism evidence="7 8">
    <name type="scientific">Rudanella paleaurantiibacter</name>
    <dbReference type="NCBI Taxonomy" id="2614655"/>
    <lineage>
        <taxon>Bacteria</taxon>
        <taxon>Pseudomonadati</taxon>
        <taxon>Bacteroidota</taxon>
        <taxon>Cytophagia</taxon>
        <taxon>Cytophagales</taxon>
        <taxon>Cytophagaceae</taxon>
        <taxon>Rudanella</taxon>
    </lineage>
</organism>
<dbReference type="AlphaFoldDB" id="A0A7J5TUN0"/>
<proteinExistence type="inferred from homology"/>
<keyword evidence="8" id="KW-1185">Reference proteome</keyword>
<protein>
    <submittedName>
        <fullName evidence="7">S8 family serine peptidase</fullName>
    </submittedName>
</protein>
<comment type="similarity">
    <text evidence="1 5">Belongs to the peptidase S8 family.</text>
</comment>
<accession>A0A7J5TUN0</accession>
<evidence type="ECO:0000259" key="6">
    <source>
        <dbReference type="Pfam" id="PF00082"/>
    </source>
</evidence>
<name>A0A7J5TUN0_9BACT</name>